<keyword evidence="1" id="KW-0378">Hydrolase</keyword>
<dbReference type="Gene3D" id="3.10.129.10">
    <property type="entry name" value="Hotdog Thioesterase"/>
    <property type="match status" value="1"/>
</dbReference>
<gene>
    <name evidence="3" type="ORF">AADV58_04075</name>
</gene>
<organism evidence="3 4">
    <name type="scientific">Azonexus hydrophilus</name>
    <dbReference type="NCBI Taxonomy" id="418702"/>
    <lineage>
        <taxon>Bacteria</taxon>
        <taxon>Pseudomonadati</taxon>
        <taxon>Pseudomonadota</taxon>
        <taxon>Betaproteobacteria</taxon>
        <taxon>Rhodocyclales</taxon>
        <taxon>Azonexaceae</taxon>
        <taxon>Azonexus</taxon>
    </lineage>
</organism>
<evidence type="ECO:0000256" key="1">
    <source>
        <dbReference type="ARBA" id="ARBA00022801"/>
    </source>
</evidence>
<sequence>MTHTAQTPRRSAEEQQRLEATLREMFEHRISFNEVLGLKVASFDPAAPQLVFDMRPELVGHYLYGRLHGGAIAAVLDTVGGFAAVVGIAEKFAGESAEQVAHRFGRIGTIDLRTDFLHQGIGKQFTATGRITRLGGRIASIQMTLENESGLLIATGSAAYVVS</sequence>
<proteinExistence type="predicted"/>
<accession>A0ABZ2XM51</accession>
<dbReference type="Pfam" id="PF03061">
    <property type="entry name" value="4HBT"/>
    <property type="match status" value="1"/>
</dbReference>
<dbReference type="InterPro" id="IPR003736">
    <property type="entry name" value="PAAI_dom"/>
</dbReference>
<name>A0ABZ2XM51_9RHOO</name>
<evidence type="ECO:0000313" key="3">
    <source>
        <dbReference type="EMBL" id="WZJ22341.1"/>
    </source>
</evidence>
<dbReference type="InterPro" id="IPR029069">
    <property type="entry name" value="HotDog_dom_sf"/>
</dbReference>
<evidence type="ECO:0000313" key="4">
    <source>
        <dbReference type="Proteomes" id="UP001479520"/>
    </source>
</evidence>
<evidence type="ECO:0000259" key="2">
    <source>
        <dbReference type="Pfam" id="PF03061"/>
    </source>
</evidence>
<dbReference type="RefSeq" id="WP_341744145.1">
    <property type="nucleotide sequence ID" value="NZ_CP151406.1"/>
</dbReference>
<dbReference type="CDD" id="cd03443">
    <property type="entry name" value="PaaI_thioesterase"/>
    <property type="match status" value="1"/>
</dbReference>
<dbReference type="Proteomes" id="UP001479520">
    <property type="component" value="Chromosome"/>
</dbReference>
<feature type="domain" description="Thioesterase" evidence="2">
    <location>
        <begin position="64"/>
        <end position="153"/>
    </location>
</feature>
<dbReference type="NCBIfam" id="TIGR00369">
    <property type="entry name" value="unchar_dom_1"/>
    <property type="match status" value="1"/>
</dbReference>
<protein>
    <submittedName>
        <fullName evidence="3">Thioesterase family protein</fullName>
    </submittedName>
</protein>
<keyword evidence="4" id="KW-1185">Reference proteome</keyword>
<reference evidence="3 4" key="1">
    <citation type="submission" date="2024-04" db="EMBL/GenBank/DDBJ databases">
        <title>Dissimilatory iodate-reducing microorganisms contribute to the enrichment of iodine in groundwater.</title>
        <authorList>
            <person name="Jiang Z."/>
        </authorList>
    </citation>
    <scope>NUCLEOTIDE SEQUENCE [LARGE SCALE GENOMIC DNA]</scope>
    <source>
        <strain evidence="3 4">NCP973</strain>
    </source>
</reference>
<dbReference type="SUPFAM" id="SSF54637">
    <property type="entry name" value="Thioesterase/thiol ester dehydrase-isomerase"/>
    <property type="match status" value="1"/>
</dbReference>
<dbReference type="EMBL" id="CP151406">
    <property type="protein sequence ID" value="WZJ22341.1"/>
    <property type="molecule type" value="Genomic_DNA"/>
</dbReference>
<dbReference type="NCBIfam" id="NF008675">
    <property type="entry name" value="PRK11688.1"/>
    <property type="match status" value="1"/>
</dbReference>
<dbReference type="InterPro" id="IPR006683">
    <property type="entry name" value="Thioestr_dom"/>
</dbReference>